<feature type="compositionally biased region" description="Low complexity" evidence="1">
    <location>
        <begin position="72"/>
        <end position="94"/>
    </location>
</feature>
<evidence type="ECO:0000313" key="3">
    <source>
        <dbReference type="EMBL" id="ABY22127.1"/>
    </source>
</evidence>
<dbReference type="InterPro" id="IPR029058">
    <property type="entry name" value="AB_hydrolase_fold"/>
</dbReference>
<dbReference type="Proteomes" id="UP000002007">
    <property type="component" value="Chromosome"/>
</dbReference>
<sequence>MKKTVRIGLAATIAVSTGLVSLTGTMATANADPANASTIHAPLISSSTQNPAPGPVPGLGTPQPVTVPGETAPPVVKKQAPPVTTTTAPAANPADLPPGVPGPLDPADPAIYNSSNPAGQGISKSVANNFGTGSGTYKIGAPVAGCASSGVVPQGLESYYSQKINWESCQDYGTGDYFTGAAFTCGYAIVPLDYSKPAGTTIAVAMLRVHLPGGNAKKQNLFMDPGGPGFPGMSLANGIGVYFNQAKLLGNYDLIGFDPRGVGSSAPAIQCASDKFLDAQHQGSDLLSSAELTKAAERNTQACYNNTGKGFGISGDDFISNVGTK</sequence>
<dbReference type="STRING" id="288705.RSal33209_0372"/>
<keyword evidence="2" id="KW-0732">Signal</keyword>
<dbReference type="AlphaFoldDB" id="A9WKW9"/>
<dbReference type="KEGG" id="rsa:RSal33209_0372"/>
<accession>A9WKW9</accession>
<evidence type="ECO:0000256" key="1">
    <source>
        <dbReference type="SAM" id="MobiDB-lite"/>
    </source>
</evidence>
<protein>
    <submittedName>
        <fullName evidence="3">Alpha/beta superfamily</fullName>
    </submittedName>
</protein>
<dbReference type="EMBL" id="CP000910">
    <property type="protein sequence ID" value="ABY22127.1"/>
    <property type="molecule type" value="Genomic_DNA"/>
</dbReference>
<feature type="compositionally biased region" description="Pro residues" evidence="1">
    <location>
        <begin position="95"/>
        <end position="106"/>
    </location>
</feature>
<dbReference type="HOGENOM" id="CLU_854929_0_0_11"/>
<keyword evidence="4" id="KW-1185">Reference proteome</keyword>
<name>A9WKW9_RENSM</name>
<evidence type="ECO:0000256" key="2">
    <source>
        <dbReference type="SAM" id="SignalP"/>
    </source>
</evidence>
<feature type="chain" id="PRO_5039613575" evidence="2">
    <location>
        <begin position="32"/>
        <end position="325"/>
    </location>
</feature>
<dbReference type="eggNOG" id="COG0596">
    <property type="taxonomic scope" value="Bacteria"/>
</dbReference>
<dbReference type="SUPFAM" id="SSF53474">
    <property type="entry name" value="alpha/beta-Hydrolases"/>
    <property type="match status" value="1"/>
</dbReference>
<evidence type="ECO:0000313" key="4">
    <source>
        <dbReference type="Proteomes" id="UP000002007"/>
    </source>
</evidence>
<dbReference type="RefSeq" id="WP_012243835.1">
    <property type="nucleotide sequence ID" value="NC_010168.1"/>
</dbReference>
<reference evidence="4" key="1">
    <citation type="journal article" date="2008" name="J. Bacteriol.">
        <title>Genome sequence of the fish pathogen Renibacterium salmoninarum suggests reductive evolution away from an environmental Arthrobacter ancestor.</title>
        <authorList>
            <person name="Wiens G.D."/>
            <person name="Rockey D.D."/>
            <person name="Wu Z."/>
            <person name="Chang J."/>
            <person name="Levy R."/>
            <person name="Crane S."/>
            <person name="Chen D.S."/>
            <person name="Capri G.R."/>
            <person name="Burnett J.R."/>
            <person name="Sudheesh P.S."/>
            <person name="Schipma M.J."/>
            <person name="Burd H."/>
            <person name="Bhattacharyya A."/>
            <person name="Rhodes L.D."/>
            <person name="Kaul R."/>
            <person name="Strom M.S."/>
        </authorList>
    </citation>
    <scope>NUCLEOTIDE SEQUENCE [LARGE SCALE GENOMIC DNA]</scope>
    <source>
        <strain evidence="4">ATCC 33209 / DSM 20767 / JCM 11484 / NBRC 15589 / NCIMB 2235</strain>
    </source>
</reference>
<feature type="signal peptide" evidence="2">
    <location>
        <begin position="1"/>
        <end position="31"/>
    </location>
</feature>
<proteinExistence type="predicted"/>
<gene>
    <name evidence="3" type="ordered locus">RSal33209_0372</name>
</gene>
<organism evidence="3 4">
    <name type="scientific">Renibacterium salmoninarum (strain ATCC 33209 / DSM 20767 / JCM 11484 / NBRC 15589 / NCIMB 2235)</name>
    <dbReference type="NCBI Taxonomy" id="288705"/>
    <lineage>
        <taxon>Bacteria</taxon>
        <taxon>Bacillati</taxon>
        <taxon>Actinomycetota</taxon>
        <taxon>Actinomycetes</taxon>
        <taxon>Micrococcales</taxon>
        <taxon>Micrococcaceae</taxon>
        <taxon>Renibacterium</taxon>
    </lineage>
</organism>
<feature type="region of interest" description="Disordered" evidence="1">
    <location>
        <begin position="45"/>
        <end position="116"/>
    </location>
</feature>